<dbReference type="NCBIfam" id="TIGR00157">
    <property type="entry name" value="ribosome small subunit-dependent GTPase A"/>
    <property type="match status" value="1"/>
</dbReference>
<keyword evidence="1 10" id="KW-0963">Cytoplasm</keyword>
<dbReference type="eggNOG" id="COG1162">
    <property type="taxonomic scope" value="Bacteria"/>
</dbReference>
<feature type="binding site" evidence="10">
    <location>
        <begin position="155"/>
        <end position="158"/>
    </location>
    <ligand>
        <name>GTP</name>
        <dbReference type="ChEBI" id="CHEBI:37565"/>
    </ligand>
</feature>
<feature type="binding site" evidence="10">
    <location>
        <position position="292"/>
    </location>
    <ligand>
        <name>Zn(2+)</name>
        <dbReference type="ChEBI" id="CHEBI:29105"/>
    </ligand>
</feature>
<proteinExistence type="inferred from homology"/>
<dbReference type="Gene3D" id="1.10.40.50">
    <property type="entry name" value="Probable gtpase engc, domain 3"/>
    <property type="match status" value="1"/>
</dbReference>
<comment type="similarity">
    <text evidence="10">Belongs to the TRAFAC class YlqF/YawG GTPase family. RsgA subfamily.</text>
</comment>
<evidence type="ECO:0000256" key="5">
    <source>
        <dbReference type="ARBA" id="ARBA00022741"/>
    </source>
</evidence>
<dbReference type="KEGG" id="oat:OAN307_c05840"/>
<keyword evidence="8 10" id="KW-0694">RNA-binding</keyword>
<keyword evidence="4 10" id="KW-0699">rRNA-binding</keyword>
<evidence type="ECO:0000259" key="11">
    <source>
        <dbReference type="PROSITE" id="PS50936"/>
    </source>
</evidence>
<dbReference type="STRING" id="391626.OAN307_c05840"/>
<gene>
    <name evidence="10" type="primary">rsgA</name>
    <name evidence="13" type="ORF">OAN307_c05840</name>
</gene>
<evidence type="ECO:0000256" key="6">
    <source>
        <dbReference type="ARBA" id="ARBA00022801"/>
    </source>
</evidence>
<dbReference type="Gene3D" id="3.40.50.300">
    <property type="entry name" value="P-loop containing nucleotide triphosphate hydrolases"/>
    <property type="match status" value="1"/>
</dbReference>
<comment type="subcellular location">
    <subcellularLocation>
        <location evidence="10">Cytoplasm</location>
    </subcellularLocation>
</comment>
<comment type="subunit">
    <text evidence="10">Monomer. Associates with 30S ribosomal subunit, binds 16S rRNA.</text>
</comment>
<evidence type="ECO:0000313" key="14">
    <source>
        <dbReference type="Proteomes" id="UP000005307"/>
    </source>
</evidence>
<evidence type="ECO:0000256" key="7">
    <source>
        <dbReference type="ARBA" id="ARBA00022833"/>
    </source>
</evidence>
<dbReference type="PROSITE" id="PS51721">
    <property type="entry name" value="G_CP"/>
    <property type="match status" value="1"/>
</dbReference>
<protein>
    <recommendedName>
        <fullName evidence="10">Small ribosomal subunit biogenesis GTPase RsgA</fullName>
        <ecNumber evidence="10">3.6.1.-</ecNumber>
    </recommendedName>
</protein>
<evidence type="ECO:0000256" key="8">
    <source>
        <dbReference type="ARBA" id="ARBA00022884"/>
    </source>
</evidence>
<dbReference type="Proteomes" id="UP000005307">
    <property type="component" value="Chromosome"/>
</dbReference>
<comment type="cofactor">
    <cofactor evidence="10">
        <name>Zn(2+)</name>
        <dbReference type="ChEBI" id="CHEBI:29105"/>
    </cofactor>
    <text evidence="10">Binds 1 zinc ion per subunit.</text>
</comment>
<evidence type="ECO:0000256" key="9">
    <source>
        <dbReference type="ARBA" id="ARBA00023134"/>
    </source>
</evidence>
<feature type="domain" description="EngC GTPase" evidence="11">
    <location>
        <begin position="116"/>
        <end position="262"/>
    </location>
</feature>
<evidence type="ECO:0000256" key="4">
    <source>
        <dbReference type="ARBA" id="ARBA00022730"/>
    </source>
</evidence>
<evidence type="ECO:0000256" key="1">
    <source>
        <dbReference type="ARBA" id="ARBA00022490"/>
    </source>
</evidence>
<dbReference type="HAMAP" id="MF_01820">
    <property type="entry name" value="GTPase_RsgA"/>
    <property type="match status" value="1"/>
</dbReference>
<dbReference type="GO" id="GO:0046872">
    <property type="term" value="F:metal ion binding"/>
    <property type="evidence" value="ECO:0007669"/>
    <property type="project" value="UniProtKB-KW"/>
</dbReference>
<dbReference type="CDD" id="cd01854">
    <property type="entry name" value="YjeQ_EngC"/>
    <property type="match status" value="1"/>
</dbReference>
<evidence type="ECO:0000259" key="12">
    <source>
        <dbReference type="PROSITE" id="PS51721"/>
    </source>
</evidence>
<dbReference type="GO" id="GO:0042274">
    <property type="term" value="P:ribosomal small subunit biogenesis"/>
    <property type="evidence" value="ECO:0007669"/>
    <property type="project" value="UniProtKB-UniRule"/>
</dbReference>
<feature type="domain" description="CP-type G" evidence="12">
    <location>
        <begin position="105"/>
        <end position="264"/>
    </location>
</feature>
<evidence type="ECO:0000256" key="2">
    <source>
        <dbReference type="ARBA" id="ARBA00022517"/>
    </source>
</evidence>
<dbReference type="GO" id="GO:0003924">
    <property type="term" value="F:GTPase activity"/>
    <property type="evidence" value="ECO:0007669"/>
    <property type="project" value="UniProtKB-UniRule"/>
</dbReference>
<dbReference type="PROSITE" id="PS50936">
    <property type="entry name" value="ENGC_GTPASE"/>
    <property type="match status" value="1"/>
</dbReference>
<dbReference type="SUPFAM" id="SSF52540">
    <property type="entry name" value="P-loop containing nucleoside triphosphate hydrolases"/>
    <property type="match status" value="1"/>
</dbReference>
<feature type="binding site" evidence="10">
    <location>
        <begin position="207"/>
        <end position="215"/>
    </location>
    <ligand>
        <name>GTP</name>
        <dbReference type="ChEBI" id="CHEBI:37565"/>
    </ligand>
</feature>
<dbReference type="EC" id="3.6.1.-" evidence="10"/>
<feature type="binding site" evidence="10">
    <location>
        <position position="300"/>
    </location>
    <ligand>
        <name>Zn(2+)</name>
        <dbReference type="ChEBI" id="CHEBI:29105"/>
    </ligand>
</feature>
<keyword evidence="7 10" id="KW-0862">Zinc</keyword>
<keyword evidence="2 10" id="KW-0690">Ribosome biogenesis</keyword>
<evidence type="ECO:0000256" key="3">
    <source>
        <dbReference type="ARBA" id="ARBA00022723"/>
    </source>
</evidence>
<dbReference type="InterPro" id="IPR030378">
    <property type="entry name" value="G_CP_dom"/>
</dbReference>
<name>M9R241_9RHOB</name>
<dbReference type="Pfam" id="PF03193">
    <property type="entry name" value="RsgA_GTPase"/>
    <property type="match status" value="1"/>
</dbReference>
<sequence length="360" mass="38845">MKAKLLRSRSIGYCSDMNKTLRTLGWSTHFARQIKLEPDGAPPSHPVRVAAVHRSRLDGLSAGGPISLSPVAAAGLYAVGDWVIATGAAASEPLTRTTEITRRAAGEDSKPQLIAANVDTLGIVTSCNADFNVARLERYLAMCAASGCLPLVILTKADQCDDPSDYVKKAEKLSPMLRAIAINATDDEDVKRLNPWCSNGQTLALVGSSGVGKTTIQNRLTDVIDATQDIRAGDAKGRHTTTNRNLRATFAGGWLIDTPGMRELRLVDAESGVDEVFSDITELAATCKFNDCAHVTEPGCAIRAAIAAGDLDADRIERWRKLEKENRFNTATVGENRGHLKRLQKMHDEGQARGKAKRKT</sequence>
<accession>M9R241</accession>
<keyword evidence="14" id="KW-1185">Reference proteome</keyword>
<organism evidence="13 14">
    <name type="scientific">Octadecabacter antarcticus 307</name>
    <dbReference type="NCBI Taxonomy" id="391626"/>
    <lineage>
        <taxon>Bacteria</taxon>
        <taxon>Pseudomonadati</taxon>
        <taxon>Pseudomonadota</taxon>
        <taxon>Alphaproteobacteria</taxon>
        <taxon>Rhodobacterales</taxon>
        <taxon>Roseobacteraceae</taxon>
        <taxon>Octadecabacter</taxon>
    </lineage>
</organism>
<keyword evidence="3 10" id="KW-0479">Metal-binding</keyword>
<dbReference type="PANTHER" id="PTHR32120">
    <property type="entry name" value="SMALL RIBOSOMAL SUBUNIT BIOGENESIS GTPASE RSGA"/>
    <property type="match status" value="1"/>
</dbReference>
<keyword evidence="9 10" id="KW-0342">GTP-binding</keyword>
<dbReference type="PANTHER" id="PTHR32120:SF10">
    <property type="entry name" value="SMALL RIBOSOMAL SUBUNIT BIOGENESIS GTPASE RSGA"/>
    <property type="match status" value="1"/>
</dbReference>
<dbReference type="HOGENOM" id="CLU_033617_0_1_5"/>
<reference evidence="13 14" key="1">
    <citation type="journal article" date="2013" name="PLoS ONE">
        <title>Poles Apart: Arctic and Antarctic Octadecabacter strains Share High Genome Plasticity and a New Type of Xanthorhodopsin.</title>
        <authorList>
            <person name="Vollmers J."/>
            <person name="Voget S."/>
            <person name="Dietrich S."/>
            <person name="Gollnow K."/>
            <person name="Smits M."/>
            <person name="Meyer K."/>
            <person name="Brinkhoff T."/>
            <person name="Simon M."/>
            <person name="Daniel R."/>
        </authorList>
    </citation>
    <scope>NUCLEOTIDE SEQUENCE [LARGE SCALE GENOMIC DNA]</scope>
    <source>
        <strain evidence="13 14">307</strain>
    </source>
</reference>
<evidence type="ECO:0000313" key="13">
    <source>
        <dbReference type="EMBL" id="AGI66312.1"/>
    </source>
</evidence>
<dbReference type="InterPro" id="IPR010914">
    <property type="entry name" value="RsgA_GTPase_dom"/>
</dbReference>
<dbReference type="AlphaFoldDB" id="M9R241"/>
<keyword evidence="5 10" id="KW-0547">Nucleotide-binding</keyword>
<comment type="function">
    <text evidence="10">One of several proteins that assist in the late maturation steps of the functional core of the 30S ribosomal subunit. Helps release RbfA from mature subunits. May play a role in the assembly of ribosomal proteins into the subunit. Circularly permuted GTPase that catalyzes slow GTP hydrolysis, GTPase activity is stimulated by the 30S ribosomal subunit.</text>
</comment>
<feature type="binding site" evidence="10">
    <location>
        <position position="294"/>
    </location>
    <ligand>
        <name>Zn(2+)</name>
        <dbReference type="ChEBI" id="CHEBI:29105"/>
    </ligand>
</feature>
<dbReference type="GO" id="GO:0019843">
    <property type="term" value="F:rRNA binding"/>
    <property type="evidence" value="ECO:0007669"/>
    <property type="project" value="UniProtKB-KW"/>
</dbReference>
<feature type="binding site" evidence="10">
    <location>
        <position position="287"/>
    </location>
    <ligand>
        <name>Zn(2+)</name>
        <dbReference type="ChEBI" id="CHEBI:29105"/>
    </ligand>
</feature>
<dbReference type="EMBL" id="CP003740">
    <property type="protein sequence ID" value="AGI66312.1"/>
    <property type="molecule type" value="Genomic_DNA"/>
</dbReference>
<dbReference type="GO" id="GO:0005737">
    <property type="term" value="C:cytoplasm"/>
    <property type="evidence" value="ECO:0007669"/>
    <property type="project" value="UniProtKB-SubCell"/>
</dbReference>
<dbReference type="InterPro" id="IPR027417">
    <property type="entry name" value="P-loop_NTPase"/>
</dbReference>
<evidence type="ECO:0000256" key="10">
    <source>
        <dbReference type="HAMAP-Rule" id="MF_01820"/>
    </source>
</evidence>
<dbReference type="InterPro" id="IPR004881">
    <property type="entry name" value="Ribosome_biogen_GTPase_RsgA"/>
</dbReference>
<keyword evidence="6 10" id="KW-0378">Hydrolase</keyword>
<dbReference type="GO" id="GO:0005525">
    <property type="term" value="F:GTP binding"/>
    <property type="evidence" value="ECO:0007669"/>
    <property type="project" value="UniProtKB-UniRule"/>
</dbReference>